<keyword evidence="4 8" id="KW-0808">Transferase</keyword>
<evidence type="ECO:0000256" key="4">
    <source>
        <dbReference type="ARBA" id="ARBA00022679"/>
    </source>
</evidence>
<comment type="similarity">
    <text evidence="8">Belongs to the MenA family. Type 1 subfamily.</text>
</comment>
<keyword evidence="3 8" id="KW-1003">Cell membrane</keyword>
<dbReference type="InterPro" id="IPR044878">
    <property type="entry name" value="UbiA_sf"/>
</dbReference>
<feature type="transmembrane region" description="Helical" evidence="8">
    <location>
        <begin position="132"/>
        <end position="150"/>
    </location>
</feature>
<dbReference type="InterPro" id="IPR026046">
    <property type="entry name" value="UBIAD1"/>
</dbReference>
<dbReference type="Pfam" id="PF01040">
    <property type="entry name" value="UbiA"/>
    <property type="match status" value="1"/>
</dbReference>
<keyword evidence="5 8" id="KW-0812">Transmembrane</keyword>
<comment type="function">
    <text evidence="8">Conversion of 1,4-dihydroxy-2-naphthoate (DHNA) to demethylmenaquinone (DMK).</text>
</comment>
<feature type="transmembrane region" description="Helical" evidence="8">
    <location>
        <begin position="157"/>
        <end position="174"/>
    </location>
</feature>
<dbReference type="AlphaFoldDB" id="A0A1H4F224"/>
<protein>
    <recommendedName>
        <fullName evidence="8 9">1,4-dihydroxy-2-naphthoate octaprenyltransferase</fullName>
        <shortName evidence="8">DHNA-octaprenyltransferase</shortName>
        <ecNumber evidence="8 9">2.5.1.74</ecNumber>
    </recommendedName>
</protein>
<comment type="subcellular location">
    <subcellularLocation>
        <location evidence="8">Cell membrane</location>
        <topology evidence="8">Multi-pass membrane protein</topology>
    </subcellularLocation>
    <subcellularLocation>
        <location evidence="1">Membrane</location>
        <topology evidence="1">Multi-pass membrane protein</topology>
    </subcellularLocation>
</comment>
<evidence type="ECO:0000256" key="9">
    <source>
        <dbReference type="NCBIfam" id="TIGR00751"/>
    </source>
</evidence>
<feature type="transmembrane region" description="Helical" evidence="8">
    <location>
        <begin position="23"/>
        <end position="40"/>
    </location>
</feature>
<evidence type="ECO:0000313" key="11">
    <source>
        <dbReference type="Proteomes" id="UP000182257"/>
    </source>
</evidence>
<dbReference type="EC" id="2.5.1.74" evidence="8 9"/>
<keyword evidence="7 8" id="KW-0472">Membrane</keyword>
<dbReference type="OrthoDB" id="9767568at2"/>
<dbReference type="InterPro" id="IPR000537">
    <property type="entry name" value="UbiA_prenyltransferase"/>
</dbReference>
<name>A0A1H4F224_XYLRU</name>
<feature type="transmembrane region" description="Helical" evidence="8">
    <location>
        <begin position="108"/>
        <end position="126"/>
    </location>
</feature>
<feature type="transmembrane region" description="Helical" evidence="8">
    <location>
        <begin position="52"/>
        <end position="72"/>
    </location>
</feature>
<dbReference type="CDD" id="cd13962">
    <property type="entry name" value="PT_UbiA_UBIAD1"/>
    <property type="match status" value="1"/>
</dbReference>
<dbReference type="InterPro" id="IPR004657">
    <property type="entry name" value="MenA"/>
</dbReference>
<reference evidence="10 11" key="1">
    <citation type="submission" date="2016-10" db="EMBL/GenBank/DDBJ databases">
        <authorList>
            <person name="de Groot N.N."/>
        </authorList>
    </citation>
    <scope>NUCLEOTIDE SEQUENCE [LARGE SCALE GENOMIC DNA]</scope>
    <source>
        <strain evidence="10 11">D31d</strain>
    </source>
</reference>
<evidence type="ECO:0000256" key="2">
    <source>
        <dbReference type="ARBA" id="ARBA00022428"/>
    </source>
</evidence>
<dbReference type="GO" id="GO:0046428">
    <property type="term" value="F:1,4-dihydroxy-2-naphthoate polyprenyltransferase activity"/>
    <property type="evidence" value="ECO:0007669"/>
    <property type="project" value="UniProtKB-UniRule"/>
</dbReference>
<proteinExistence type="inferred from homology"/>
<dbReference type="Gene3D" id="1.10.357.140">
    <property type="entry name" value="UbiA prenyltransferase"/>
    <property type="match status" value="1"/>
</dbReference>
<dbReference type="PANTHER" id="PTHR13929:SF0">
    <property type="entry name" value="UBIA PRENYLTRANSFERASE DOMAIN-CONTAINING PROTEIN 1"/>
    <property type="match status" value="1"/>
</dbReference>
<evidence type="ECO:0000256" key="6">
    <source>
        <dbReference type="ARBA" id="ARBA00022989"/>
    </source>
</evidence>
<feature type="transmembrane region" description="Helical" evidence="8">
    <location>
        <begin position="250"/>
        <end position="268"/>
    </location>
</feature>
<dbReference type="PIRSF" id="PIRSF005355">
    <property type="entry name" value="UBIAD1"/>
    <property type="match status" value="1"/>
</dbReference>
<organism evidence="10 11">
    <name type="scientific">Xylanibacter ruminicola</name>
    <name type="common">Prevotella ruminicola</name>
    <dbReference type="NCBI Taxonomy" id="839"/>
    <lineage>
        <taxon>Bacteria</taxon>
        <taxon>Pseudomonadati</taxon>
        <taxon>Bacteroidota</taxon>
        <taxon>Bacteroidia</taxon>
        <taxon>Bacteroidales</taxon>
        <taxon>Prevotellaceae</taxon>
        <taxon>Xylanibacter</taxon>
    </lineage>
</organism>
<evidence type="ECO:0000313" key="10">
    <source>
        <dbReference type="EMBL" id="SEA91346.1"/>
    </source>
</evidence>
<keyword evidence="6 8" id="KW-1133">Transmembrane helix</keyword>
<dbReference type="GO" id="GO:0009234">
    <property type="term" value="P:menaquinone biosynthetic process"/>
    <property type="evidence" value="ECO:0007669"/>
    <property type="project" value="UniProtKB-UniRule"/>
</dbReference>
<dbReference type="PANTHER" id="PTHR13929">
    <property type="entry name" value="1,4-DIHYDROXY-2-NAPHTHOATE OCTAPRENYLTRANSFERASE"/>
    <property type="match status" value="1"/>
</dbReference>
<comment type="pathway">
    <text evidence="8">Quinol/quinone metabolism; menaquinone biosynthesis; menaquinol from 1,4-dihydroxy-2-naphthoate: step 1/2.</text>
</comment>
<evidence type="ECO:0000256" key="8">
    <source>
        <dbReference type="HAMAP-Rule" id="MF_01937"/>
    </source>
</evidence>
<evidence type="ECO:0000256" key="5">
    <source>
        <dbReference type="ARBA" id="ARBA00022692"/>
    </source>
</evidence>
<sequence>MAEEQKIVTDSAKAWLLAARPKTLSGAAVPVMIGMALAYTDSAKYGEGTFSWIAALLCLLFAFAMQIDANFINDFFDFVNGTDDAETRLGPRRACAQGWVKLDSMKKAIALTTCVACVIGLPLVYYGGFEMVLVGMVCVLFAFLYTTWFSYQGLGDLLVLVFFGLVPVCCTYYIQLHEFTWELVLASIACGLVIDALLIVNNFRDRDNDREAGKNTIIVRLGAKAGLQLYVGVGIGAMILGGTFLLNGHLLAFVFPFIYLVLHFITYLKIKRIYQGKALNLCLGETARNIFIYGVCVSLGLLLL</sequence>
<accession>A0A1H4F224</accession>
<feature type="transmembrane region" description="Helical" evidence="8">
    <location>
        <begin position="221"/>
        <end position="244"/>
    </location>
</feature>
<dbReference type="UniPathway" id="UPA00079">
    <property type="reaction ID" value="UER00168"/>
</dbReference>
<evidence type="ECO:0000256" key="3">
    <source>
        <dbReference type="ARBA" id="ARBA00022475"/>
    </source>
</evidence>
<dbReference type="GO" id="GO:0042371">
    <property type="term" value="P:vitamin K biosynthetic process"/>
    <property type="evidence" value="ECO:0007669"/>
    <property type="project" value="TreeGrafter"/>
</dbReference>
<dbReference type="RefSeq" id="WP_074762254.1">
    <property type="nucleotide sequence ID" value="NZ_FNRF01000007.1"/>
</dbReference>
<dbReference type="HAMAP" id="MF_01937">
    <property type="entry name" value="MenA_1"/>
    <property type="match status" value="1"/>
</dbReference>
<dbReference type="Proteomes" id="UP000182257">
    <property type="component" value="Unassembled WGS sequence"/>
</dbReference>
<evidence type="ECO:0000256" key="7">
    <source>
        <dbReference type="ARBA" id="ARBA00023136"/>
    </source>
</evidence>
<evidence type="ECO:0000256" key="1">
    <source>
        <dbReference type="ARBA" id="ARBA00004141"/>
    </source>
</evidence>
<dbReference type="EMBL" id="FNRF01000007">
    <property type="protein sequence ID" value="SEA91346.1"/>
    <property type="molecule type" value="Genomic_DNA"/>
</dbReference>
<dbReference type="GO" id="GO:0005886">
    <property type="term" value="C:plasma membrane"/>
    <property type="evidence" value="ECO:0007669"/>
    <property type="project" value="UniProtKB-SubCell"/>
</dbReference>
<feature type="transmembrane region" description="Helical" evidence="8">
    <location>
        <begin position="180"/>
        <end position="200"/>
    </location>
</feature>
<gene>
    <name evidence="8" type="primary">menA</name>
    <name evidence="10" type="ORF">SAMN05216462_3074</name>
</gene>
<keyword evidence="2 8" id="KW-0474">Menaquinone biosynthesis</keyword>
<dbReference type="NCBIfam" id="TIGR00751">
    <property type="entry name" value="menA"/>
    <property type="match status" value="1"/>
</dbReference>
<comment type="catalytic activity">
    <reaction evidence="8">
        <text>an all-trans-polyprenyl diphosphate + 1,4-dihydroxy-2-naphthoate + H(+) = a 2-demethylmenaquinol + CO2 + diphosphate</text>
        <dbReference type="Rhea" id="RHEA:26478"/>
        <dbReference type="Rhea" id="RHEA-COMP:9563"/>
        <dbReference type="Rhea" id="RHEA-COMP:9564"/>
        <dbReference type="ChEBI" id="CHEBI:11173"/>
        <dbReference type="ChEBI" id="CHEBI:15378"/>
        <dbReference type="ChEBI" id="CHEBI:16526"/>
        <dbReference type="ChEBI" id="CHEBI:33019"/>
        <dbReference type="ChEBI" id="CHEBI:55437"/>
        <dbReference type="ChEBI" id="CHEBI:58914"/>
        <dbReference type="EC" id="2.5.1.74"/>
    </reaction>
</comment>